<dbReference type="PANTHER" id="PTHR34701:SF1">
    <property type="entry name" value="TRANSCRIPTIONAL REGULATOR MRAZ"/>
    <property type="match status" value="1"/>
</dbReference>
<dbReference type="InterPro" id="IPR035642">
    <property type="entry name" value="MraZ_N"/>
</dbReference>
<dbReference type="EMBL" id="LBTJ01000006">
    <property type="protein sequence ID" value="KKQ38654.1"/>
    <property type="molecule type" value="Genomic_DNA"/>
</dbReference>
<reference evidence="9 10" key="1">
    <citation type="journal article" date="2015" name="Nature">
        <title>rRNA introns, odd ribosomes, and small enigmatic genomes across a large radiation of phyla.</title>
        <authorList>
            <person name="Brown C.T."/>
            <person name="Hug L.A."/>
            <person name="Thomas B.C."/>
            <person name="Sharon I."/>
            <person name="Castelle C.J."/>
            <person name="Singh A."/>
            <person name="Wilkins M.J."/>
            <person name="Williams K.H."/>
            <person name="Banfield J.F."/>
        </authorList>
    </citation>
    <scope>NUCLEOTIDE SEQUENCE [LARGE SCALE GENOMIC DNA]</scope>
</reference>
<evidence type="ECO:0000256" key="5">
    <source>
        <dbReference type="ARBA" id="ARBA00023125"/>
    </source>
</evidence>
<dbReference type="InterPro" id="IPR003444">
    <property type="entry name" value="MraZ"/>
</dbReference>
<gene>
    <name evidence="7" type="primary">mraZ</name>
    <name evidence="9" type="ORF">US54_C0006G0007</name>
</gene>
<evidence type="ECO:0000256" key="7">
    <source>
        <dbReference type="HAMAP-Rule" id="MF_01008"/>
    </source>
</evidence>
<comment type="subcellular location">
    <subcellularLocation>
        <location evidence="7">Cytoplasm</location>
        <location evidence="7">Nucleoid</location>
    </subcellularLocation>
</comment>
<dbReference type="AlphaFoldDB" id="A0A0G0JP50"/>
<evidence type="ECO:0000256" key="1">
    <source>
        <dbReference type="ARBA" id="ARBA00013860"/>
    </source>
</evidence>
<dbReference type="CDD" id="cd16320">
    <property type="entry name" value="MraZ_N"/>
    <property type="match status" value="1"/>
</dbReference>
<dbReference type="CDD" id="cd16321">
    <property type="entry name" value="MraZ_C"/>
    <property type="match status" value="1"/>
</dbReference>
<keyword evidence="3" id="KW-0677">Repeat</keyword>
<comment type="subunit">
    <text evidence="7">Forms oligomers.</text>
</comment>
<dbReference type="InterPro" id="IPR037914">
    <property type="entry name" value="SpoVT-AbrB_sf"/>
</dbReference>
<dbReference type="GO" id="GO:2000143">
    <property type="term" value="P:negative regulation of DNA-templated transcription initiation"/>
    <property type="evidence" value="ECO:0007669"/>
    <property type="project" value="TreeGrafter"/>
</dbReference>
<dbReference type="Gene3D" id="3.40.1550.20">
    <property type="entry name" value="Transcriptional regulator MraZ domain"/>
    <property type="match status" value="1"/>
</dbReference>
<dbReference type="GO" id="GO:0009295">
    <property type="term" value="C:nucleoid"/>
    <property type="evidence" value="ECO:0007669"/>
    <property type="project" value="UniProtKB-SubCell"/>
</dbReference>
<evidence type="ECO:0000256" key="6">
    <source>
        <dbReference type="ARBA" id="ARBA00023163"/>
    </source>
</evidence>
<sequence>MVFYGEFSVSITDGGRIALPKKIREFLTNNTFVLTKGFGLCLAGYDKRDWEQRANSLLDVSLLDKEQIDKRRMLFSSTVYIELDEQGRAVLPKGLLQFANLASNAFIVGVGDHFEIWGTEKWAEYKNTIETS</sequence>
<dbReference type="NCBIfam" id="TIGR00242">
    <property type="entry name" value="division/cell wall cluster transcriptional repressor MraZ"/>
    <property type="match status" value="1"/>
</dbReference>
<evidence type="ECO:0000256" key="3">
    <source>
        <dbReference type="ARBA" id="ARBA00022737"/>
    </source>
</evidence>
<dbReference type="PROSITE" id="PS51740">
    <property type="entry name" value="SPOVT_ABRB"/>
    <property type="match status" value="1"/>
</dbReference>
<protein>
    <recommendedName>
        <fullName evidence="1 7">Transcriptional regulator MraZ</fullName>
    </recommendedName>
</protein>
<evidence type="ECO:0000256" key="4">
    <source>
        <dbReference type="ARBA" id="ARBA00023015"/>
    </source>
</evidence>
<dbReference type="InterPro" id="IPR020603">
    <property type="entry name" value="MraZ_dom"/>
</dbReference>
<dbReference type="InterPro" id="IPR035644">
    <property type="entry name" value="MraZ_C"/>
</dbReference>
<dbReference type="PANTHER" id="PTHR34701">
    <property type="entry name" value="TRANSCRIPTIONAL REGULATOR MRAZ"/>
    <property type="match status" value="1"/>
</dbReference>
<keyword evidence="4 7" id="KW-0805">Transcription regulation</keyword>
<dbReference type="GO" id="GO:0000976">
    <property type="term" value="F:transcription cis-regulatory region binding"/>
    <property type="evidence" value="ECO:0007669"/>
    <property type="project" value="TreeGrafter"/>
</dbReference>
<keyword evidence="2 7" id="KW-0963">Cytoplasm</keyword>
<dbReference type="GO" id="GO:0003700">
    <property type="term" value="F:DNA-binding transcription factor activity"/>
    <property type="evidence" value="ECO:0007669"/>
    <property type="project" value="UniProtKB-UniRule"/>
</dbReference>
<accession>A0A0G0JP50</accession>
<keyword evidence="5 7" id="KW-0238">DNA-binding</keyword>
<dbReference type="InterPro" id="IPR007159">
    <property type="entry name" value="SpoVT-AbrB_dom"/>
</dbReference>
<proteinExistence type="inferred from homology"/>
<evidence type="ECO:0000259" key="8">
    <source>
        <dbReference type="PROSITE" id="PS51740"/>
    </source>
</evidence>
<comment type="similarity">
    <text evidence="7">Belongs to the MraZ family.</text>
</comment>
<dbReference type="STRING" id="1618481.US54_C0006G0007"/>
<name>A0A0G0JP50_9BACT</name>
<dbReference type="InterPro" id="IPR038619">
    <property type="entry name" value="MraZ_sf"/>
</dbReference>
<evidence type="ECO:0000256" key="2">
    <source>
        <dbReference type="ARBA" id="ARBA00022490"/>
    </source>
</evidence>
<organism evidence="9 10">
    <name type="scientific">Candidatus Roizmanbacteria bacterium GW2011_GWA2_37_7</name>
    <dbReference type="NCBI Taxonomy" id="1618481"/>
    <lineage>
        <taxon>Bacteria</taxon>
        <taxon>Candidatus Roizmaniibacteriota</taxon>
    </lineage>
</organism>
<comment type="caution">
    <text evidence="9">The sequence shown here is derived from an EMBL/GenBank/DDBJ whole genome shotgun (WGS) entry which is preliminary data.</text>
</comment>
<evidence type="ECO:0000313" key="10">
    <source>
        <dbReference type="Proteomes" id="UP000034471"/>
    </source>
</evidence>
<evidence type="ECO:0000313" key="9">
    <source>
        <dbReference type="EMBL" id="KKQ38654.1"/>
    </source>
</evidence>
<dbReference type="Proteomes" id="UP000034471">
    <property type="component" value="Unassembled WGS sequence"/>
</dbReference>
<dbReference type="SUPFAM" id="SSF89447">
    <property type="entry name" value="AbrB/MazE/MraZ-like"/>
    <property type="match status" value="1"/>
</dbReference>
<dbReference type="Pfam" id="PF02381">
    <property type="entry name" value="MraZ"/>
    <property type="match status" value="2"/>
</dbReference>
<dbReference type="GO" id="GO:0005737">
    <property type="term" value="C:cytoplasm"/>
    <property type="evidence" value="ECO:0007669"/>
    <property type="project" value="UniProtKB-UniRule"/>
</dbReference>
<feature type="domain" description="SpoVT-AbrB" evidence="8">
    <location>
        <begin position="78"/>
        <end position="121"/>
    </location>
</feature>
<keyword evidence="6 7" id="KW-0804">Transcription</keyword>
<dbReference type="HAMAP" id="MF_01008">
    <property type="entry name" value="MraZ"/>
    <property type="match status" value="1"/>
</dbReference>